<dbReference type="GO" id="GO:0006605">
    <property type="term" value="P:protein targeting"/>
    <property type="evidence" value="ECO:0007669"/>
    <property type="project" value="UniProtKB-UniRule"/>
</dbReference>
<evidence type="ECO:0000256" key="10">
    <source>
        <dbReference type="RuleBase" id="RU362071"/>
    </source>
</evidence>
<organism evidence="11 12">
    <name type="scientific">Chitinasiproducens palmae</name>
    <dbReference type="NCBI Taxonomy" id="1770053"/>
    <lineage>
        <taxon>Bacteria</taxon>
        <taxon>Pseudomonadati</taxon>
        <taxon>Pseudomonadota</taxon>
        <taxon>Betaproteobacteria</taxon>
        <taxon>Burkholderiales</taxon>
        <taxon>Burkholderiaceae</taxon>
        <taxon>Chitinasiproducens</taxon>
    </lineage>
</organism>
<feature type="transmembrane region" description="Helical" evidence="10">
    <location>
        <begin position="123"/>
        <end position="153"/>
    </location>
</feature>
<dbReference type="InterPro" id="IPR002010">
    <property type="entry name" value="T3SS_IM_R"/>
</dbReference>
<keyword evidence="4 10" id="KW-1003">Cell membrane</keyword>
<dbReference type="PANTHER" id="PTHR30065:SF8">
    <property type="entry name" value="FLAGELLAR BIOSYNTHETIC PROTEIN FLIR"/>
    <property type="match status" value="1"/>
</dbReference>
<feature type="transmembrane region" description="Helical" evidence="10">
    <location>
        <begin position="77"/>
        <end position="102"/>
    </location>
</feature>
<evidence type="ECO:0000256" key="2">
    <source>
        <dbReference type="ARBA" id="ARBA00009772"/>
    </source>
</evidence>
<keyword evidence="8 10" id="KW-0975">Bacterial flagellum</keyword>
<evidence type="ECO:0000256" key="8">
    <source>
        <dbReference type="ARBA" id="ARBA00023143"/>
    </source>
</evidence>
<dbReference type="EMBL" id="FNLO01000002">
    <property type="protein sequence ID" value="SDV46924.1"/>
    <property type="molecule type" value="Genomic_DNA"/>
</dbReference>
<evidence type="ECO:0000256" key="5">
    <source>
        <dbReference type="ARBA" id="ARBA00022692"/>
    </source>
</evidence>
<accession>A0A1H2PKE7</accession>
<evidence type="ECO:0000256" key="1">
    <source>
        <dbReference type="ARBA" id="ARBA00002578"/>
    </source>
</evidence>
<keyword evidence="11" id="KW-0966">Cell projection</keyword>
<evidence type="ECO:0000256" key="7">
    <source>
        <dbReference type="ARBA" id="ARBA00023136"/>
    </source>
</evidence>
<evidence type="ECO:0000313" key="12">
    <source>
        <dbReference type="Proteomes" id="UP000243719"/>
    </source>
</evidence>
<dbReference type="Pfam" id="PF01311">
    <property type="entry name" value="Bac_export_1"/>
    <property type="match status" value="1"/>
</dbReference>
<keyword evidence="11" id="KW-0969">Cilium</keyword>
<keyword evidence="11" id="KW-0282">Flagellum</keyword>
<gene>
    <name evidence="11" type="ORF">SAMN05216551_102107</name>
</gene>
<dbReference type="GO" id="GO:0009425">
    <property type="term" value="C:bacterial-type flagellum basal body"/>
    <property type="evidence" value="ECO:0007669"/>
    <property type="project" value="UniProtKB-SubCell"/>
</dbReference>
<feature type="transmembrane region" description="Helical" evidence="10">
    <location>
        <begin position="173"/>
        <end position="199"/>
    </location>
</feature>
<protein>
    <recommendedName>
        <fullName evidence="3 9">Flagellar biosynthetic protein FliR</fullName>
    </recommendedName>
</protein>
<dbReference type="PRINTS" id="PR00953">
    <property type="entry name" value="TYPE3IMRPROT"/>
</dbReference>
<evidence type="ECO:0000313" key="11">
    <source>
        <dbReference type="EMBL" id="SDV46924.1"/>
    </source>
</evidence>
<keyword evidence="5 10" id="KW-0812">Transmembrane</keyword>
<sequence length="259" mass="27072">METVLASLLDLVGRLFWPFCRIGAALGAAPVFGDGVVPMRARMGAALLLTWLALPGATPPDVPLVSLAGAVRTVDQLLIGLLFGMALQFVSAAFSLAGFVIASKCGFTVGQINDPLNGVESNVLSNFLTLLCGLMFLATNSHLVLIDVVYASFRVWPLNAGVDAFALRNLAYQLSWVFASAMLLALPAVTVTLAIQIGLGLLSRATPTINVFSLGFAVTIAAGLLTFAMSVDAFPTAYVSLSTRAHDLLSAWLGVADGN</sequence>
<dbReference type="GO" id="GO:0005886">
    <property type="term" value="C:plasma membrane"/>
    <property type="evidence" value="ECO:0007669"/>
    <property type="project" value="UniProtKB-SubCell"/>
</dbReference>
<dbReference type="InterPro" id="IPR006303">
    <property type="entry name" value="FliR"/>
</dbReference>
<keyword evidence="6 10" id="KW-1133">Transmembrane helix</keyword>
<feature type="transmembrane region" description="Helical" evidence="10">
    <location>
        <begin position="39"/>
        <end position="57"/>
    </location>
</feature>
<feature type="transmembrane region" description="Helical" evidence="10">
    <location>
        <begin position="211"/>
        <end position="231"/>
    </location>
</feature>
<dbReference type="STRING" id="1770053.SAMN05216551_102107"/>
<keyword evidence="12" id="KW-1185">Reference proteome</keyword>
<dbReference type="RefSeq" id="WP_091904845.1">
    <property type="nucleotide sequence ID" value="NZ_FNLO01000002.1"/>
</dbReference>
<proteinExistence type="inferred from homology"/>
<evidence type="ECO:0000256" key="3">
    <source>
        <dbReference type="ARBA" id="ARBA00021717"/>
    </source>
</evidence>
<dbReference type="Proteomes" id="UP000243719">
    <property type="component" value="Unassembled WGS sequence"/>
</dbReference>
<evidence type="ECO:0000256" key="9">
    <source>
        <dbReference type="NCBIfam" id="TIGR01400"/>
    </source>
</evidence>
<keyword evidence="7 10" id="KW-0472">Membrane</keyword>
<comment type="similarity">
    <text evidence="2 10">Belongs to the FliR/MopE/SpaR family.</text>
</comment>
<dbReference type="AlphaFoldDB" id="A0A1H2PKE7"/>
<evidence type="ECO:0000256" key="4">
    <source>
        <dbReference type="ARBA" id="ARBA00022475"/>
    </source>
</evidence>
<reference evidence="12" key="1">
    <citation type="submission" date="2016-09" db="EMBL/GenBank/DDBJ databases">
        <authorList>
            <person name="Varghese N."/>
            <person name="Submissions S."/>
        </authorList>
    </citation>
    <scope>NUCLEOTIDE SEQUENCE [LARGE SCALE GENOMIC DNA]</scope>
    <source>
        <strain evidence="12">JS23</strain>
    </source>
</reference>
<dbReference type="NCBIfam" id="TIGR01400">
    <property type="entry name" value="fliR"/>
    <property type="match status" value="1"/>
</dbReference>
<dbReference type="OrthoDB" id="9797790at2"/>
<name>A0A1H2PKE7_9BURK</name>
<dbReference type="GO" id="GO:0044780">
    <property type="term" value="P:bacterial-type flagellum assembly"/>
    <property type="evidence" value="ECO:0007669"/>
    <property type="project" value="UniProtKB-UniRule"/>
</dbReference>
<feature type="transmembrane region" description="Helical" evidence="10">
    <location>
        <begin position="15"/>
        <end position="32"/>
    </location>
</feature>
<comment type="subcellular location">
    <subcellularLocation>
        <location evidence="10">Cell membrane</location>
        <topology evidence="10">Multi-pass membrane protein</topology>
    </subcellularLocation>
    <subcellularLocation>
        <location evidence="10">Bacterial flagellum basal body</location>
    </subcellularLocation>
</comment>
<comment type="function">
    <text evidence="1 10">Role in flagellar biosynthesis.</text>
</comment>
<evidence type="ECO:0000256" key="6">
    <source>
        <dbReference type="ARBA" id="ARBA00022989"/>
    </source>
</evidence>
<dbReference type="PANTHER" id="PTHR30065">
    <property type="entry name" value="FLAGELLAR BIOSYNTHETIC PROTEIN FLIR"/>
    <property type="match status" value="1"/>
</dbReference>